<feature type="transmembrane region" description="Helical" evidence="1">
    <location>
        <begin position="587"/>
        <end position="606"/>
    </location>
</feature>
<keyword evidence="3" id="KW-1185">Reference proteome</keyword>
<dbReference type="PANTHER" id="PTHR38434">
    <property type="entry name" value="BLL2549 PROTEIN"/>
    <property type="match status" value="1"/>
</dbReference>
<feature type="transmembrane region" description="Helical" evidence="1">
    <location>
        <begin position="192"/>
        <end position="212"/>
    </location>
</feature>
<feature type="transmembrane region" description="Helical" evidence="1">
    <location>
        <begin position="247"/>
        <end position="263"/>
    </location>
</feature>
<dbReference type="PANTHER" id="PTHR38434:SF1">
    <property type="entry name" value="BLL2549 PROTEIN"/>
    <property type="match status" value="1"/>
</dbReference>
<feature type="transmembrane region" description="Helical" evidence="1">
    <location>
        <begin position="293"/>
        <end position="312"/>
    </location>
</feature>
<evidence type="ECO:0000313" key="3">
    <source>
        <dbReference type="Proteomes" id="UP000635071"/>
    </source>
</evidence>
<gene>
    <name evidence="2" type="ORF">GCM10011529_12230</name>
</gene>
<organism evidence="2 3">
    <name type="scientific">Sandarakinorhabdus glacialis</name>
    <dbReference type="NCBI Taxonomy" id="1614636"/>
    <lineage>
        <taxon>Bacteria</taxon>
        <taxon>Pseudomonadati</taxon>
        <taxon>Pseudomonadota</taxon>
        <taxon>Alphaproteobacteria</taxon>
        <taxon>Sphingomonadales</taxon>
        <taxon>Sphingosinicellaceae</taxon>
        <taxon>Sandarakinorhabdus</taxon>
    </lineage>
</organism>
<feature type="transmembrane region" description="Helical" evidence="1">
    <location>
        <begin position="644"/>
        <end position="668"/>
    </location>
</feature>
<dbReference type="Pfam" id="PF10101">
    <property type="entry name" value="DUF2339"/>
    <property type="match status" value="2"/>
</dbReference>
<feature type="transmembrane region" description="Helical" evidence="1">
    <location>
        <begin position="827"/>
        <end position="846"/>
    </location>
</feature>
<accession>A0A916ZP64</accession>
<dbReference type="AlphaFoldDB" id="A0A916ZP64"/>
<feature type="transmembrane region" description="Helical" evidence="1">
    <location>
        <begin position="324"/>
        <end position="341"/>
    </location>
</feature>
<keyword evidence="1" id="KW-1133">Transmembrane helix</keyword>
<keyword evidence="1" id="KW-0472">Membrane</keyword>
<sequence length="910" mass="94416">MTIWGLVVGAVLGWLSADSVAVGLVFGGLAGALAAKWLAKSIRDVVRAETEAVFDDLSAQLAVVQMGAAVPPAPKPVPPPMVLEPVAIGRDTVTDSVALPFAASERTFRPMPVADDGPGVMASALDTARAWLLGGNTIVRVGLIILFVGLSFLARYAAMAGMFPIEVRLALVGAAGVALLGVGLLRRAARPAFALALQGAGVGVIYMTVFAAARLFEIVSPTAALVLMVIVCALGCWLALRQDSQGLAAGSFAGGFAVPVLLGGEGSSIGLFGYYAVLNLAILFIAHRRSWRMINLIGFVATFGVATAWGLLRYTPATYASSQAFLALFIGIYVVAAILYARNTPGRLGNFVDSTLLFGPALIGFGLQVGLVRSFENGDAISAVAFGVFYLGLAALLWRRTGPGFALLVGAMTAIGIGFVTAAVPLALGARWTASAWAIEGAAAYWVGLRQSRWLPRVFGLALVGVSALIYLGTIGDNVAALAGLGQHVIGALTIAAALLAIAWWLRPGAPRSQLLSGEQALPEAAFIAGFGFVCLAIGLEVTRRVPAGDAAVTPALQSLLFLLGVAASAALATFAGRKFAWPVATWPGRVLLVPVAIVLVARLALGEHVLAGPDGAIWLAVAGLHVSVLWANDHDAGTASGGLLRIAHVGSVWVGTLVLADIIWFGIDRGGLWHTAWAAVLPLLGGIAVLAILAAWGGRSGATGWPRDRHANAYYRTAATPIALWVYFAAMVAAVVVRGHAAPLPYIPLLNPLEVTLGLAVGVLVFWQRTLEARRLDSAGNVTGNGVWVMLAVLVFVVVNTAWLRIAHHLLGVEWSAGGLLGSPVVQTGISILWTLLALASMLAAHRRVLRGLWLTGAGLLGAVVVKLLLLDLSATGDGQRIVAFVVVGVLMLVVGYFVPLPPRAAEAD</sequence>
<feature type="transmembrane region" description="Helical" evidence="1">
    <location>
        <begin position="405"/>
        <end position="424"/>
    </location>
</feature>
<keyword evidence="1" id="KW-0812">Transmembrane</keyword>
<feature type="transmembrane region" description="Helical" evidence="1">
    <location>
        <begin position="750"/>
        <end position="768"/>
    </location>
</feature>
<comment type="caution">
    <text evidence="2">The sequence shown here is derived from an EMBL/GenBank/DDBJ whole genome shotgun (WGS) entry which is preliminary data.</text>
</comment>
<feature type="transmembrane region" description="Helical" evidence="1">
    <location>
        <begin position="430"/>
        <end position="447"/>
    </location>
</feature>
<dbReference type="Proteomes" id="UP000635071">
    <property type="component" value="Unassembled WGS sequence"/>
</dbReference>
<feature type="transmembrane region" description="Helical" evidence="1">
    <location>
        <begin position="485"/>
        <end position="506"/>
    </location>
</feature>
<protein>
    <submittedName>
        <fullName evidence="2">Membrane protein</fullName>
    </submittedName>
</protein>
<feature type="transmembrane region" description="Helical" evidence="1">
    <location>
        <begin position="348"/>
        <end position="368"/>
    </location>
</feature>
<feature type="transmembrane region" description="Helical" evidence="1">
    <location>
        <begin position="218"/>
        <end position="240"/>
    </location>
</feature>
<feature type="transmembrane region" description="Helical" evidence="1">
    <location>
        <begin position="526"/>
        <end position="544"/>
    </location>
</feature>
<reference evidence="2" key="2">
    <citation type="submission" date="2020-09" db="EMBL/GenBank/DDBJ databases">
        <authorList>
            <person name="Sun Q."/>
            <person name="Zhou Y."/>
        </authorList>
    </citation>
    <scope>NUCLEOTIDE SEQUENCE</scope>
    <source>
        <strain evidence="2">CGMCC 1.15519</strain>
    </source>
</reference>
<evidence type="ECO:0000256" key="1">
    <source>
        <dbReference type="SAM" id="Phobius"/>
    </source>
</evidence>
<feature type="transmembrane region" description="Helical" evidence="1">
    <location>
        <begin position="883"/>
        <end position="902"/>
    </location>
</feature>
<feature type="transmembrane region" description="Helical" evidence="1">
    <location>
        <begin position="380"/>
        <end position="398"/>
    </location>
</feature>
<feature type="transmembrane region" description="Helical" evidence="1">
    <location>
        <begin position="20"/>
        <end position="39"/>
    </location>
</feature>
<feature type="transmembrane region" description="Helical" evidence="1">
    <location>
        <begin position="788"/>
        <end position="807"/>
    </location>
</feature>
<name>A0A916ZP64_9SPHN</name>
<dbReference type="EMBL" id="BMJM01000003">
    <property type="protein sequence ID" value="GGE07372.1"/>
    <property type="molecule type" value="Genomic_DNA"/>
</dbReference>
<proteinExistence type="predicted"/>
<feature type="transmembrane region" description="Helical" evidence="1">
    <location>
        <begin position="674"/>
        <end position="698"/>
    </location>
</feature>
<feature type="transmembrane region" description="Helical" evidence="1">
    <location>
        <begin position="138"/>
        <end position="159"/>
    </location>
</feature>
<feature type="transmembrane region" description="Helical" evidence="1">
    <location>
        <begin position="454"/>
        <end position="473"/>
    </location>
</feature>
<feature type="transmembrane region" description="Helical" evidence="1">
    <location>
        <begin position="612"/>
        <end position="632"/>
    </location>
</feature>
<feature type="transmembrane region" description="Helical" evidence="1">
    <location>
        <begin position="556"/>
        <end position="575"/>
    </location>
</feature>
<feature type="transmembrane region" description="Helical" evidence="1">
    <location>
        <begin position="853"/>
        <end position="871"/>
    </location>
</feature>
<dbReference type="InterPro" id="IPR019286">
    <property type="entry name" value="DUF2339_TM"/>
</dbReference>
<feature type="transmembrane region" description="Helical" evidence="1">
    <location>
        <begin position="165"/>
        <end position="185"/>
    </location>
</feature>
<feature type="transmembrane region" description="Helical" evidence="1">
    <location>
        <begin position="269"/>
        <end position="286"/>
    </location>
</feature>
<feature type="transmembrane region" description="Helical" evidence="1">
    <location>
        <begin position="719"/>
        <end position="738"/>
    </location>
</feature>
<evidence type="ECO:0000313" key="2">
    <source>
        <dbReference type="EMBL" id="GGE07372.1"/>
    </source>
</evidence>
<reference evidence="2" key="1">
    <citation type="journal article" date="2014" name="Int. J. Syst. Evol. Microbiol.">
        <title>Complete genome sequence of Corynebacterium casei LMG S-19264T (=DSM 44701T), isolated from a smear-ripened cheese.</title>
        <authorList>
            <consortium name="US DOE Joint Genome Institute (JGI-PGF)"/>
            <person name="Walter F."/>
            <person name="Albersmeier A."/>
            <person name="Kalinowski J."/>
            <person name="Ruckert C."/>
        </authorList>
    </citation>
    <scope>NUCLEOTIDE SEQUENCE</scope>
    <source>
        <strain evidence="2">CGMCC 1.15519</strain>
    </source>
</reference>